<dbReference type="Proteomes" id="UP000054630">
    <property type="component" value="Unassembled WGS sequence"/>
</dbReference>
<gene>
    <name evidence="1" type="ORF">T07_79</name>
</gene>
<comment type="caution">
    <text evidence="1">The sequence shown here is derived from an EMBL/GenBank/DDBJ whole genome shotgun (WGS) entry which is preliminary data.</text>
</comment>
<evidence type="ECO:0000313" key="2">
    <source>
        <dbReference type="Proteomes" id="UP000054630"/>
    </source>
</evidence>
<dbReference type="AlphaFoldDB" id="A0A0V0REW4"/>
<evidence type="ECO:0000313" key="1">
    <source>
        <dbReference type="EMBL" id="KRX13044.1"/>
    </source>
</evidence>
<protein>
    <submittedName>
        <fullName evidence="1">Uncharacterized protein</fullName>
    </submittedName>
</protein>
<accession>A0A0V0REW4</accession>
<name>A0A0V0REW4_9BILA</name>
<proteinExistence type="predicted"/>
<keyword evidence="2" id="KW-1185">Reference proteome</keyword>
<reference evidence="1 2" key="1">
    <citation type="submission" date="2015-01" db="EMBL/GenBank/DDBJ databases">
        <title>Evolution of Trichinella species and genotypes.</title>
        <authorList>
            <person name="Korhonen P.K."/>
            <person name="Edoardo P."/>
            <person name="Giuseppe L.R."/>
            <person name="Gasser R.B."/>
        </authorList>
    </citation>
    <scope>NUCLEOTIDE SEQUENCE [LARGE SCALE GENOMIC DNA]</scope>
    <source>
        <strain evidence="1">ISS37</strain>
    </source>
</reference>
<sequence>MSKQTQLNQSTLDKPVKSVARDEEGTVVGTYFLKTGRPAGLCQPDKLQMRCCCLQADSIKLLAPHSSLTLLSIRADRLTGRRYYHRKMVHMQC</sequence>
<organism evidence="1 2">
    <name type="scientific">Trichinella nelsoni</name>
    <dbReference type="NCBI Taxonomy" id="6336"/>
    <lineage>
        <taxon>Eukaryota</taxon>
        <taxon>Metazoa</taxon>
        <taxon>Ecdysozoa</taxon>
        <taxon>Nematoda</taxon>
        <taxon>Enoplea</taxon>
        <taxon>Dorylaimia</taxon>
        <taxon>Trichinellida</taxon>
        <taxon>Trichinellidae</taxon>
        <taxon>Trichinella</taxon>
    </lineage>
</organism>
<dbReference type="EMBL" id="JYDL01000229">
    <property type="protein sequence ID" value="KRX13044.1"/>
    <property type="molecule type" value="Genomic_DNA"/>
</dbReference>